<keyword evidence="7" id="KW-1185">Reference proteome</keyword>
<reference evidence="6 7" key="1">
    <citation type="submission" date="2021-12" db="EMBL/GenBank/DDBJ databases">
        <title>Genome sequencing of bacteria with rrn-lacking chromosome and rrn-plasmid.</title>
        <authorList>
            <person name="Anda M."/>
            <person name="Iwasaki W."/>
        </authorList>
    </citation>
    <scope>NUCLEOTIDE SEQUENCE [LARGE SCALE GENOMIC DNA]</scope>
    <source>
        <strain evidence="6 7">NBRC 15940</strain>
    </source>
</reference>
<evidence type="ECO:0000256" key="3">
    <source>
        <dbReference type="ARBA" id="ARBA00023237"/>
    </source>
</evidence>
<evidence type="ECO:0000256" key="2">
    <source>
        <dbReference type="ARBA" id="ARBA00023136"/>
    </source>
</evidence>
<dbReference type="Pfam" id="PF07715">
    <property type="entry name" value="Plug"/>
    <property type="match status" value="1"/>
</dbReference>
<dbReference type="SUPFAM" id="SSF56935">
    <property type="entry name" value="Porins"/>
    <property type="match status" value="1"/>
</dbReference>
<accession>A0AAN5APL6</accession>
<proteinExistence type="predicted"/>
<evidence type="ECO:0000313" key="7">
    <source>
        <dbReference type="Proteomes" id="UP001310022"/>
    </source>
</evidence>
<evidence type="ECO:0000259" key="5">
    <source>
        <dbReference type="Pfam" id="PF07715"/>
    </source>
</evidence>
<feature type="signal peptide" evidence="4">
    <location>
        <begin position="1"/>
        <end position="19"/>
    </location>
</feature>
<gene>
    <name evidence="6" type="ORF">PEDI_50030</name>
</gene>
<dbReference type="SUPFAM" id="SSF49464">
    <property type="entry name" value="Carboxypeptidase regulatory domain-like"/>
    <property type="match status" value="1"/>
</dbReference>
<feature type="chain" id="PRO_5043046163" description="TonB-dependent receptor plug domain-containing protein" evidence="4">
    <location>
        <begin position="20"/>
        <end position="840"/>
    </location>
</feature>
<dbReference type="GO" id="GO:0009279">
    <property type="term" value="C:cell outer membrane"/>
    <property type="evidence" value="ECO:0007669"/>
    <property type="project" value="UniProtKB-SubCell"/>
</dbReference>
<evidence type="ECO:0000313" key="6">
    <source>
        <dbReference type="EMBL" id="GJM64451.1"/>
    </source>
</evidence>
<dbReference type="AlphaFoldDB" id="A0AAN5APL6"/>
<evidence type="ECO:0000256" key="4">
    <source>
        <dbReference type="SAM" id="SignalP"/>
    </source>
</evidence>
<dbReference type="RefSeq" id="WP_338239515.1">
    <property type="nucleotide sequence ID" value="NZ_BQKE01000005.1"/>
</dbReference>
<dbReference type="Pfam" id="PF13715">
    <property type="entry name" value="CarbopepD_reg_2"/>
    <property type="match status" value="1"/>
</dbReference>
<protein>
    <recommendedName>
        <fullName evidence="5">TonB-dependent receptor plug domain-containing protein</fullName>
    </recommendedName>
</protein>
<sequence length="840" mass="95790">MLSFNKFCALLLACLPLLAMGQQQSRPLSQVLKQLAQEQDLFIAFDEARVAPYQVNSPSFEAAPSALLQQWLAATELTFQQLEAKSFIIIDRKEESIPHAEPEAPSVKRHAIYGTILGVENYKLPFAVIRIQGTDQGLTSDPDGNFHIRAELSDTLVFTYIGYEPMAVAVKELLPHNPNTVNLDLNIRQLDAILISSIQNNPALLPTLPGQYAQKLSPVANTANGKSNAFYALQFMPGVNSNGLSSNLQVRGGSSGQTKISIDRQQVFLPDHYYGIFNVINPVATQDITLYKGTYDVSRGQSVAGLLEVNTKNDFFSQQQVGLSAHLLGLNADLAIPLIKDKWYVFGALRQSFTPFAEWYLSRFGNEQPEAIDFPEKGTVINQKVQPDIHFGDLYFKSALRLAGNSLLEFSGLSTWDHYDHRLYLRSKRNRPIQNRPFWTIEQNESRQWSNKSAGINFTKWWSSESQLEVFSNWSNGANSVFKHRDFNDGDSIKIAEQHEQQLKTAYGGAIIRHGDWKAGFDLTNYKLSVANKDTSMEQSSSLANIYGAYLKKWSWLKVELGMNGLYYPSDGWLFSPRLQVVTSGSGGTNFKLGMGRYYQFFHQITDPLSTQFRWRLTDPDQLPTMVSDQLSVGLQHFTGRLTVDAEYYAKYNRNDLSVLAMRTSLPMRFYIADGLTQGVDTYMNYQVKPWGVFLAYAYNHYHLKFHRGLEEIRNSHIAQFALVFEKGNWQIGSTWIGKIIAYNFENFVTEEEVAKREEIYNIPFYHRMDVSVAYHWQIGSQQQLELALNIYDFYNQKNIQERSVDQLPISKIFSQEYLMTDVTQMGFFPNLSLTWRYAK</sequence>
<dbReference type="InterPro" id="IPR012910">
    <property type="entry name" value="Plug_dom"/>
</dbReference>
<feature type="domain" description="TonB-dependent receptor plug" evidence="5">
    <location>
        <begin position="225"/>
        <end position="303"/>
    </location>
</feature>
<comment type="subcellular location">
    <subcellularLocation>
        <location evidence="1">Cell outer membrane</location>
    </subcellularLocation>
</comment>
<keyword evidence="2" id="KW-0472">Membrane</keyword>
<dbReference type="Proteomes" id="UP001310022">
    <property type="component" value="Unassembled WGS sequence"/>
</dbReference>
<dbReference type="Gene3D" id="2.40.170.20">
    <property type="entry name" value="TonB-dependent receptor, beta-barrel domain"/>
    <property type="match status" value="1"/>
</dbReference>
<comment type="caution">
    <text evidence="6">The sequence shown here is derived from an EMBL/GenBank/DDBJ whole genome shotgun (WGS) entry which is preliminary data.</text>
</comment>
<dbReference type="InterPro" id="IPR036942">
    <property type="entry name" value="Beta-barrel_TonB_sf"/>
</dbReference>
<dbReference type="Gene3D" id="3.55.50.30">
    <property type="match status" value="1"/>
</dbReference>
<organism evidence="6 7">
    <name type="scientific">Persicobacter diffluens</name>
    <dbReference type="NCBI Taxonomy" id="981"/>
    <lineage>
        <taxon>Bacteria</taxon>
        <taxon>Pseudomonadati</taxon>
        <taxon>Bacteroidota</taxon>
        <taxon>Cytophagia</taxon>
        <taxon>Cytophagales</taxon>
        <taxon>Persicobacteraceae</taxon>
        <taxon>Persicobacter</taxon>
    </lineage>
</organism>
<name>A0AAN5APL6_9BACT</name>
<dbReference type="EMBL" id="BQKE01000005">
    <property type="protein sequence ID" value="GJM64451.1"/>
    <property type="molecule type" value="Genomic_DNA"/>
</dbReference>
<keyword evidence="4" id="KW-0732">Signal</keyword>
<evidence type="ECO:0000256" key="1">
    <source>
        <dbReference type="ARBA" id="ARBA00004442"/>
    </source>
</evidence>
<dbReference type="InterPro" id="IPR008969">
    <property type="entry name" value="CarboxyPept-like_regulatory"/>
</dbReference>
<keyword evidence="3" id="KW-0998">Cell outer membrane</keyword>